<dbReference type="AlphaFoldDB" id="A0A239A0U7"/>
<reference evidence="1 2" key="1">
    <citation type="submission" date="2017-06" db="EMBL/GenBank/DDBJ databases">
        <authorList>
            <person name="Kim H.J."/>
            <person name="Triplett B.A."/>
        </authorList>
    </citation>
    <scope>NUCLEOTIDE SEQUENCE [LARGE SCALE GENOMIC DNA]</scope>
    <source>
        <strain evidence="1 2">DSM 25597</strain>
    </source>
</reference>
<evidence type="ECO:0000313" key="2">
    <source>
        <dbReference type="Proteomes" id="UP000198379"/>
    </source>
</evidence>
<sequence length="51" mass="5365">MKKSLKELSLNKEVISSLELNKIEGQGTCGCGPGSNEGTLISIPPPGMQCF</sequence>
<evidence type="ECO:0000313" key="1">
    <source>
        <dbReference type="EMBL" id="SNR89267.1"/>
    </source>
</evidence>
<dbReference type="RefSeq" id="WP_179218159.1">
    <property type="nucleotide sequence ID" value="NZ_BMEP01000007.1"/>
</dbReference>
<keyword evidence="2" id="KW-1185">Reference proteome</keyword>
<dbReference type="Proteomes" id="UP000198379">
    <property type="component" value="Unassembled WGS sequence"/>
</dbReference>
<organism evidence="1 2">
    <name type="scientific">Dokdonia pacifica</name>
    <dbReference type="NCBI Taxonomy" id="1627892"/>
    <lineage>
        <taxon>Bacteria</taxon>
        <taxon>Pseudomonadati</taxon>
        <taxon>Bacteroidota</taxon>
        <taxon>Flavobacteriia</taxon>
        <taxon>Flavobacteriales</taxon>
        <taxon>Flavobacteriaceae</taxon>
        <taxon>Dokdonia</taxon>
    </lineage>
</organism>
<dbReference type="EMBL" id="FZNY01000004">
    <property type="protein sequence ID" value="SNR89267.1"/>
    <property type="molecule type" value="Genomic_DNA"/>
</dbReference>
<proteinExistence type="predicted"/>
<accession>A0A239A0U7</accession>
<protein>
    <submittedName>
        <fullName evidence="1">Uncharacterized protein</fullName>
    </submittedName>
</protein>
<name>A0A239A0U7_9FLAO</name>
<gene>
    <name evidence="1" type="ORF">SAMN06265376_10475</name>
</gene>